<name>A0AAQ3RW74_VIGMU</name>
<keyword evidence="3" id="KW-1185">Reference proteome</keyword>
<dbReference type="Proteomes" id="UP001374535">
    <property type="component" value="Chromosome 6"/>
</dbReference>
<evidence type="ECO:0000313" key="3">
    <source>
        <dbReference type="Proteomes" id="UP001374535"/>
    </source>
</evidence>
<reference evidence="2 3" key="1">
    <citation type="journal article" date="2023" name="Life. Sci Alliance">
        <title>Evolutionary insights into 3D genome organization and epigenetic landscape of Vigna mungo.</title>
        <authorList>
            <person name="Junaid A."/>
            <person name="Singh B."/>
            <person name="Bhatia S."/>
        </authorList>
    </citation>
    <scope>NUCLEOTIDE SEQUENCE [LARGE SCALE GENOMIC DNA]</scope>
    <source>
        <strain evidence="2">Urdbean</strain>
    </source>
</reference>
<sequence>MMIVIKNDDDEDEDDEDEDENENENEEGDDEGAYAHFLQIKKWKEDWALKSDATLGLALTNVVDDGFVRRELLGANIFPIRNRLLDLKSGFRRIYIFHETKISFCIYLSTVTEMKKRKRREGWVDVRVCDRNGKEKEKM</sequence>
<accession>A0AAQ3RW74</accession>
<evidence type="ECO:0000256" key="1">
    <source>
        <dbReference type="SAM" id="MobiDB-lite"/>
    </source>
</evidence>
<feature type="region of interest" description="Disordered" evidence="1">
    <location>
        <begin position="1"/>
        <end position="33"/>
    </location>
</feature>
<dbReference type="AlphaFoldDB" id="A0AAQ3RW74"/>
<dbReference type="EMBL" id="CP144695">
    <property type="protein sequence ID" value="WVZ06556.1"/>
    <property type="molecule type" value="Genomic_DNA"/>
</dbReference>
<protein>
    <submittedName>
        <fullName evidence="2">Uncharacterized protein</fullName>
    </submittedName>
</protein>
<gene>
    <name evidence="2" type="ORF">V8G54_019902</name>
</gene>
<organism evidence="2 3">
    <name type="scientific">Vigna mungo</name>
    <name type="common">Black gram</name>
    <name type="synonym">Phaseolus mungo</name>
    <dbReference type="NCBI Taxonomy" id="3915"/>
    <lineage>
        <taxon>Eukaryota</taxon>
        <taxon>Viridiplantae</taxon>
        <taxon>Streptophyta</taxon>
        <taxon>Embryophyta</taxon>
        <taxon>Tracheophyta</taxon>
        <taxon>Spermatophyta</taxon>
        <taxon>Magnoliopsida</taxon>
        <taxon>eudicotyledons</taxon>
        <taxon>Gunneridae</taxon>
        <taxon>Pentapetalae</taxon>
        <taxon>rosids</taxon>
        <taxon>fabids</taxon>
        <taxon>Fabales</taxon>
        <taxon>Fabaceae</taxon>
        <taxon>Papilionoideae</taxon>
        <taxon>50 kb inversion clade</taxon>
        <taxon>NPAAA clade</taxon>
        <taxon>indigoferoid/millettioid clade</taxon>
        <taxon>Phaseoleae</taxon>
        <taxon>Vigna</taxon>
    </lineage>
</organism>
<feature type="compositionally biased region" description="Acidic residues" evidence="1">
    <location>
        <begin position="8"/>
        <end position="32"/>
    </location>
</feature>
<proteinExistence type="predicted"/>
<evidence type="ECO:0000313" key="2">
    <source>
        <dbReference type="EMBL" id="WVZ06556.1"/>
    </source>
</evidence>